<proteinExistence type="predicted"/>
<keyword evidence="1" id="KW-0805">Transcription regulation</keyword>
<dbReference type="PANTHER" id="PTHR30055">
    <property type="entry name" value="HTH-TYPE TRANSCRIPTIONAL REGULATOR RUTR"/>
    <property type="match status" value="1"/>
</dbReference>
<dbReference type="PANTHER" id="PTHR30055:SF234">
    <property type="entry name" value="HTH-TYPE TRANSCRIPTIONAL REGULATOR BETI"/>
    <property type="match status" value="1"/>
</dbReference>
<evidence type="ECO:0000313" key="6">
    <source>
        <dbReference type="Proteomes" id="UP001501842"/>
    </source>
</evidence>
<dbReference type="InterPro" id="IPR036271">
    <property type="entry name" value="Tet_transcr_reg_TetR-rel_C_sf"/>
</dbReference>
<dbReference type="RefSeq" id="WP_344452055.1">
    <property type="nucleotide sequence ID" value="NZ_BAAATZ010000015.1"/>
</dbReference>
<evidence type="ECO:0000313" key="5">
    <source>
        <dbReference type="EMBL" id="GAA2729470.1"/>
    </source>
</evidence>
<keyword evidence="2" id="KW-0238">DNA-binding</keyword>
<dbReference type="EMBL" id="BAAATZ010000015">
    <property type="protein sequence ID" value="GAA2729470.1"/>
    <property type="molecule type" value="Genomic_DNA"/>
</dbReference>
<organism evidence="5 6">
    <name type="scientific">Actinocorallia aurantiaca</name>
    <dbReference type="NCBI Taxonomy" id="46204"/>
    <lineage>
        <taxon>Bacteria</taxon>
        <taxon>Bacillati</taxon>
        <taxon>Actinomycetota</taxon>
        <taxon>Actinomycetes</taxon>
        <taxon>Streptosporangiales</taxon>
        <taxon>Thermomonosporaceae</taxon>
        <taxon>Actinocorallia</taxon>
    </lineage>
</organism>
<evidence type="ECO:0000256" key="2">
    <source>
        <dbReference type="ARBA" id="ARBA00023125"/>
    </source>
</evidence>
<dbReference type="InterPro" id="IPR009057">
    <property type="entry name" value="Homeodomain-like_sf"/>
</dbReference>
<keyword evidence="6" id="KW-1185">Reference proteome</keyword>
<dbReference type="SUPFAM" id="SSF46689">
    <property type="entry name" value="Homeodomain-like"/>
    <property type="match status" value="1"/>
</dbReference>
<comment type="caution">
    <text evidence="5">The sequence shown here is derived from an EMBL/GenBank/DDBJ whole genome shotgun (WGS) entry which is preliminary data.</text>
</comment>
<dbReference type="Pfam" id="PF00440">
    <property type="entry name" value="TetR_N"/>
    <property type="match status" value="1"/>
</dbReference>
<name>A0ABP6GQV5_9ACTN</name>
<accession>A0ABP6GQV5</accession>
<dbReference type="Proteomes" id="UP001501842">
    <property type="component" value="Unassembled WGS sequence"/>
</dbReference>
<keyword evidence="3" id="KW-0804">Transcription</keyword>
<protein>
    <recommendedName>
        <fullName evidence="4">HTH tetR-type domain-containing protein</fullName>
    </recommendedName>
</protein>
<gene>
    <name evidence="5" type="ORF">GCM10010439_40060</name>
</gene>
<evidence type="ECO:0000256" key="1">
    <source>
        <dbReference type="ARBA" id="ARBA00023015"/>
    </source>
</evidence>
<evidence type="ECO:0000256" key="3">
    <source>
        <dbReference type="ARBA" id="ARBA00023163"/>
    </source>
</evidence>
<dbReference type="SUPFAM" id="SSF48498">
    <property type="entry name" value="Tetracyclin repressor-like, C-terminal domain"/>
    <property type="match status" value="1"/>
</dbReference>
<reference evidence="6" key="1">
    <citation type="journal article" date="2019" name="Int. J. Syst. Evol. Microbiol.">
        <title>The Global Catalogue of Microorganisms (GCM) 10K type strain sequencing project: providing services to taxonomists for standard genome sequencing and annotation.</title>
        <authorList>
            <consortium name="The Broad Institute Genomics Platform"/>
            <consortium name="The Broad Institute Genome Sequencing Center for Infectious Disease"/>
            <person name="Wu L."/>
            <person name="Ma J."/>
        </authorList>
    </citation>
    <scope>NUCLEOTIDE SEQUENCE [LARGE SCALE GENOMIC DNA]</scope>
    <source>
        <strain evidence="6">JCM 8201</strain>
    </source>
</reference>
<dbReference type="Gene3D" id="1.10.357.10">
    <property type="entry name" value="Tetracycline Repressor, domain 2"/>
    <property type="match status" value="1"/>
</dbReference>
<sequence>MEGVEEDRFLEVATRLFAELGFDGTPMQLIADAAGVDVETLVEQTGDKSRLYRKVMLRTHALERAALTEAAASFTPTRQGVIALVDAYLDFHVAHPQVLALWMHRWIGDAADIPGPEGQVRTLSTLMAATAQGVAAPGVDPEYLVWTIVWCVFGYLSGGIQHPGPSSYHARGEPLSPQALAGFRAYLHVLITRMTVTSGDGEEAS</sequence>
<evidence type="ECO:0000259" key="4">
    <source>
        <dbReference type="Pfam" id="PF00440"/>
    </source>
</evidence>
<feature type="domain" description="HTH tetR-type" evidence="4">
    <location>
        <begin position="10"/>
        <end position="42"/>
    </location>
</feature>
<dbReference type="InterPro" id="IPR050109">
    <property type="entry name" value="HTH-type_TetR-like_transc_reg"/>
</dbReference>
<dbReference type="InterPro" id="IPR001647">
    <property type="entry name" value="HTH_TetR"/>
</dbReference>